<comment type="similarity">
    <text evidence="6">Belongs to the NAGSA dehydrogenase family. Type 1 subfamily. LysY sub-subfamily.</text>
</comment>
<dbReference type="Pfam" id="PF01118">
    <property type="entry name" value="Semialdhyde_dh"/>
    <property type="match status" value="1"/>
</dbReference>
<comment type="caution">
    <text evidence="6">Lacks conserved residue(s) required for the propagation of feature annotation.</text>
</comment>
<dbReference type="HAMAP" id="MF_00150">
    <property type="entry name" value="ArgC_type1"/>
    <property type="match status" value="1"/>
</dbReference>
<evidence type="ECO:0000313" key="10">
    <source>
        <dbReference type="Proteomes" id="UP000521676"/>
    </source>
</evidence>
<keyword evidence="3 6" id="KW-0521">NADP</keyword>
<gene>
    <name evidence="6" type="primary">lysY</name>
    <name evidence="9" type="synonym">argC</name>
    <name evidence="8" type="ORF">HXX08_03915</name>
    <name evidence="9" type="ORF">OZ401_000131</name>
</gene>
<reference evidence="8 10" key="1">
    <citation type="submission" date="2020-06" db="EMBL/GenBank/DDBJ databases">
        <title>Anoxygenic phototrophic Chloroflexota member uses a Type I reaction center.</title>
        <authorList>
            <person name="Tsuji J.M."/>
            <person name="Shaw N.A."/>
            <person name="Nagashima S."/>
            <person name="Venkiteswaran J."/>
            <person name="Schiff S.L."/>
            <person name="Hanada S."/>
            <person name="Tank M."/>
            <person name="Neufeld J.D."/>
        </authorList>
    </citation>
    <scope>NUCLEOTIDE SEQUENCE [LARGE SCALE GENOMIC DNA]</scope>
    <source>
        <strain evidence="8">L227-S17</strain>
    </source>
</reference>
<dbReference type="GO" id="GO:0019878">
    <property type="term" value="P:lysine biosynthetic process via aminoadipic acid"/>
    <property type="evidence" value="ECO:0007669"/>
    <property type="project" value="UniProtKB-UniRule"/>
</dbReference>
<organism evidence="8 10">
    <name type="scientific">Candidatus Chlorohelix allophototropha</name>
    <dbReference type="NCBI Taxonomy" id="3003348"/>
    <lineage>
        <taxon>Bacteria</taxon>
        <taxon>Bacillati</taxon>
        <taxon>Chloroflexota</taxon>
        <taxon>Chloroflexia</taxon>
        <taxon>Candidatus Chloroheliales</taxon>
        <taxon>Candidatus Chloroheliaceae</taxon>
        <taxon>Candidatus Chlorohelix</taxon>
    </lineage>
</organism>
<keyword evidence="5 6" id="KW-0457">Lysine biosynthesis</keyword>
<dbReference type="Pfam" id="PF22698">
    <property type="entry name" value="Semialdhyde_dhC_1"/>
    <property type="match status" value="1"/>
</dbReference>
<evidence type="ECO:0000256" key="2">
    <source>
        <dbReference type="ARBA" id="ARBA00022605"/>
    </source>
</evidence>
<dbReference type="InterPro" id="IPR037535">
    <property type="entry name" value="LysY"/>
</dbReference>
<keyword evidence="2 6" id="KW-0028">Amino-acid biosynthesis</keyword>
<evidence type="ECO:0000313" key="8">
    <source>
        <dbReference type="EMBL" id="NWJ45005.1"/>
    </source>
</evidence>
<dbReference type="InterPro" id="IPR050085">
    <property type="entry name" value="AGPR"/>
</dbReference>
<evidence type="ECO:0000256" key="5">
    <source>
        <dbReference type="ARBA" id="ARBA00023154"/>
    </source>
</evidence>
<evidence type="ECO:0000313" key="9">
    <source>
        <dbReference type="EMBL" id="WJW66886.1"/>
    </source>
</evidence>
<feature type="active site" evidence="6">
    <location>
        <position position="151"/>
    </location>
</feature>
<dbReference type="RefSeq" id="WP_341468779.1">
    <property type="nucleotide sequence ID" value="NZ_CP128399.1"/>
</dbReference>
<keyword evidence="11" id="KW-1185">Reference proteome</keyword>
<dbReference type="GO" id="GO:0005737">
    <property type="term" value="C:cytoplasm"/>
    <property type="evidence" value="ECO:0007669"/>
    <property type="project" value="UniProtKB-SubCell"/>
</dbReference>
<dbReference type="GO" id="GO:0006526">
    <property type="term" value="P:L-arginine biosynthetic process"/>
    <property type="evidence" value="ECO:0007669"/>
    <property type="project" value="InterPro"/>
</dbReference>
<comment type="pathway">
    <text evidence="6">Amino-acid biosynthesis; L-lysine biosynthesis via AAA pathway; L-lysine from L-alpha-aminoadipate (Thermus route): step 3/5.</text>
</comment>
<evidence type="ECO:0000313" key="11">
    <source>
        <dbReference type="Proteomes" id="UP001431572"/>
    </source>
</evidence>
<dbReference type="PANTHER" id="PTHR32338">
    <property type="entry name" value="N-ACETYL-GAMMA-GLUTAMYL-PHOSPHATE REDUCTASE, CHLOROPLASTIC-RELATED-RELATED"/>
    <property type="match status" value="1"/>
</dbReference>
<name>A0A8T7M2W7_9CHLR</name>
<evidence type="ECO:0000256" key="6">
    <source>
        <dbReference type="HAMAP-Rule" id="MF_02083"/>
    </source>
</evidence>
<dbReference type="Gene3D" id="3.30.360.10">
    <property type="entry name" value="Dihydrodipicolinate Reductase, domain 2"/>
    <property type="match status" value="1"/>
</dbReference>
<dbReference type="EC" id="1.2.1.103" evidence="6"/>
<protein>
    <recommendedName>
        <fullName evidence="6">Putative [LysW]-L-2-aminoadipate 6-phosphate reductase</fullName>
        <ecNumber evidence="6">1.2.1.103</ecNumber>
    </recommendedName>
</protein>
<dbReference type="InterPro" id="IPR058924">
    <property type="entry name" value="AGPR_dimerisation_dom"/>
</dbReference>
<dbReference type="AlphaFoldDB" id="A0A8T7M2W7"/>
<dbReference type="CDD" id="cd23939">
    <property type="entry name" value="AGPR_1_C_LysY"/>
    <property type="match status" value="1"/>
</dbReference>
<dbReference type="SMART" id="SM00859">
    <property type="entry name" value="Semialdhyde_dh"/>
    <property type="match status" value="1"/>
</dbReference>
<comment type="function">
    <text evidence="6">Catalyzes the NADPH-dependent reduction of [LysW]-aminoadipate 6-phosphate to yield [LysW]-aminoadipate 6-semialdehyde.</text>
</comment>
<dbReference type="SUPFAM" id="SSF51735">
    <property type="entry name" value="NAD(P)-binding Rossmann-fold domains"/>
    <property type="match status" value="1"/>
</dbReference>
<dbReference type="SUPFAM" id="SSF55347">
    <property type="entry name" value="Glyceraldehyde-3-phosphate dehydrogenase-like, C-terminal domain"/>
    <property type="match status" value="1"/>
</dbReference>
<dbReference type="GO" id="GO:0051287">
    <property type="term" value="F:NAD binding"/>
    <property type="evidence" value="ECO:0007669"/>
    <property type="project" value="InterPro"/>
</dbReference>
<dbReference type="Proteomes" id="UP001431572">
    <property type="component" value="Chromosome 1"/>
</dbReference>
<dbReference type="GO" id="GO:0003942">
    <property type="term" value="F:N-acetyl-gamma-glutamyl-phosphate reductase activity"/>
    <property type="evidence" value="ECO:0007669"/>
    <property type="project" value="InterPro"/>
</dbReference>
<dbReference type="EMBL" id="JACATZ010000001">
    <property type="protein sequence ID" value="NWJ45005.1"/>
    <property type="molecule type" value="Genomic_DNA"/>
</dbReference>
<evidence type="ECO:0000256" key="4">
    <source>
        <dbReference type="ARBA" id="ARBA00023002"/>
    </source>
</evidence>
<keyword evidence="1 6" id="KW-0963">Cytoplasm</keyword>
<dbReference type="CDD" id="cd24151">
    <property type="entry name" value="AGPR_1_N_LysY"/>
    <property type="match status" value="1"/>
</dbReference>
<dbReference type="HAMAP" id="MF_02083">
    <property type="entry name" value="LysY"/>
    <property type="match status" value="1"/>
</dbReference>
<evidence type="ECO:0000256" key="3">
    <source>
        <dbReference type="ARBA" id="ARBA00022857"/>
    </source>
</evidence>
<dbReference type="InterPro" id="IPR000534">
    <property type="entry name" value="Semialdehyde_DH_NAD-bd"/>
</dbReference>
<dbReference type="InterPro" id="IPR036291">
    <property type="entry name" value="NAD(P)-bd_dom_sf"/>
</dbReference>
<feature type="binding site" evidence="6">
    <location>
        <begin position="14"/>
        <end position="17"/>
    </location>
    <ligand>
        <name>NADP(+)</name>
        <dbReference type="ChEBI" id="CHEBI:58349"/>
    </ligand>
</feature>
<dbReference type="NCBIfam" id="TIGR01850">
    <property type="entry name" value="argC"/>
    <property type="match status" value="1"/>
</dbReference>
<dbReference type="EMBL" id="CP128399">
    <property type="protein sequence ID" value="WJW66886.1"/>
    <property type="molecule type" value="Genomic_DNA"/>
</dbReference>
<dbReference type="InterPro" id="IPR000706">
    <property type="entry name" value="AGPR_type-1"/>
</dbReference>
<dbReference type="PANTHER" id="PTHR32338:SF11">
    <property type="entry name" value="[LYSW]-L-2-AMINOADIPATE_[LYSW]-L-GLUTAMATE PHOSPHATE REDUCTASE-RELATED"/>
    <property type="match status" value="1"/>
</dbReference>
<comment type="catalytic activity">
    <reaction evidence="6">
        <text>[amino-group carrier protein]-C-terminal-N-(1-carboxy-5-oxopentan-1-yl)-L-glutamine + phosphate + NADP(+) = [amino-group carrier protein]-C-terminal-N-(1-carboxy-5-phosphooxy-5-oxopentan-1-yl)-L-glutamine + NADPH + H(+)</text>
        <dbReference type="Rhea" id="RHEA:41948"/>
        <dbReference type="Rhea" id="RHEA-COMP:9712"/>
        <dbReference type="Rhea" id="RHEA-COMP:9714"/>
        <dbReference type="ChEBI" id="CHEBI:15378"/>
        <dbReference type="ChEBI" id="CHEBI:43474"/>
        <dbReference type="ChEBI" id="CHEBI:57783"/>
        <dbReference type="ChEBI" id="CHEBI:58349"/>
        <dbReference type="ChEBI" id="CHEBI:78499"/>
        <dbReference type="ChEBI" id="CHEBI:78501"/>
        <dbReference type="EC" id="1.2.1.103"/>
    </reaction>
</comment>
<dbReference type="GO" id="GO:0070401">
    <property type="term" value="F:NADP+ binding"/>
    <property type="evidence" value="ECO:0007669"/>
    <property type="project" value="InterPro"/>
</dbReference>
<evidence type="ECO:0000259" key="7">
    <source>
        <dbReference type="SMART" id="SM00859"/>
    </source>
</evidence>
<sequence>MSGSKIRVGIVGGSGYTGGELLRILLGHPHVEVTQITSETNSGKFVHIIHPNLRKRTELKFISMTQLEECDVLFLALPHGSAMGKIDKFAQLAPRIIDLSADFRLRDPTDYPKWYEHEHPNKEWLSKFVYGIPELHREQIRESNYVTGAGCSATAVALGLMPLFKHGLVDTNIIVAETKIGSSAAGNKPSLSGHHPERSGVSRIYQATGHRHSAEIIQELSFGAKPNIHLTVTSVEAVRGILATCHVFLKENLQEKDIWKVYRQAYGSEPFIRIVKTKEGIYRYPQPKILSGSNYCDIGFEKDENSNALVVISAIDNLVKGAAGNCVQAMNLMFGWDETLSLEFTGLHPA</sequence>
<dbReference type="Proteomes" id="UP000521676">
    <property type="component" value="Unassembled WGS sequence"/>
</dbReference>
<keyword evidence="4 6" id="KW-0560">Oxidoreductase</keyword>
<comment type="subcellular location">
    <subcellularLocation>
        <location evidence="6">Cytoplasm</location>
    </subcellularLocation>
</comment>
<feature type="domain" description="Semialdehyde dehydrogenase NAD-binding" evidence="7">
    <location>
        <begin position="7"/>
        <end position="143"/>
    </location>
</feature>
<accession>A0A8T7M2W7</accession>
<reference evidence="9" key="2">
    <citation type="journal article" date="2024" name="Nature">
        <title>Anoxygenic phototroph of the Chloroflexota uses a type I reaction centre.</title>
        <authorList>
            <person name="Tsuji J.M."/>
            <person name="Shaw N.A."/>
            <person name="Nagashima S."/>
            <person name="Venkiteswaran J.J."/>
            <person name="Schiff S.L."/>
            <person name="Watanabe T."/>
            <person name="Fukui M."/>
            <person name="Hanada S."/>
            <person name="Tank M."/>
            <person name="Neufeld J.D."/>
        </authorList>
    </citation>
    <scope>NUCLEOTIDE SEQUENCE</scope>
    <source>
        <strain evidence="9">L227-S17</strain>
    </source>
</reference>
<dbReference type="Gene3D" id="3.40.50.720">
    <property type="entry name" value="NAD(P)-binding Rossmann-like Domain"/>
    <property type="match status" value="1"/>
</dbReference>
<evidence type="ECO:0000256" key="1">
    <source>
        <dbReference type="ARBA" id="ARBA00022490"/>
    </source>
</evidence>
<feature type="binding site" evidence="6">
    <location>
        <position position="317"/>
    </location>
    <ligand>
        <name>NADP(+)</name>
        <dbReference type="ChEBI" id="CHEBI:58349"/>
    </ligand>
</feature>
<proteinExistence type="inferred from homology"/>